<dbReference type="GO" id="GO:0055086">
    <property type="term" value="P:nucleobase-containing small molecule metabolic process"/>
    <property type="evidence" value="ECO:0007669"/>
    <property type="project" value="UniProtKB-ARBA"/>
</dbReference>
<dbReference type="InterPro" id="IPR002125">
    <property type="entry name" value="CMP_dCMP_dom"/>
</dbReference>
<dbReference type="GO" id="GO:0008270">
    <property type="term" value="F:zinc ion binding"/>
    <property type="evidence" value="ECO:0007669"/>
    <property type="project" value="TreeGrafter"/>
</dbReference>
<feature type="compositionally biased region" description="Low complexity" evidence="2">
    <location>
        <begin position="195"/>
        <end position="211"/>
    </location>
</feature>
<evidence type="ECO:0000259" key="3">
    <source>
        <dbReference type="PROSITE" id="PS51747"/>
    </source>
</evidence>
<comment type="similarity">
    <text evidence="1">Belongs to the cytidine and deoxycytidylate deaminase family.</text>
</comment>
<dbReference type="EMBL" id="BONY01000108">
    <property type="protein sequence ID" value="GIH10829.1"/>
    <property type="molecule type" value="Genomic_DNA"/>
</dbReference>
<accession>A0A8J3QGT3</accession>
<dbReference type="NCBIfam" id="NF004064">
    <property type="entry name" value="PRK05578.1"/>
    <property type="match status" value="1"/>
</dbReference>
<feature type="compositionally biased region" description="Low complexity" evidence="2">
    <location>
        <begin position="218"/>
        <end position="235"/>
    </location>
</feature>
<gene>
    <name evidence="4" type="ORF">Rhe02_88960</name>
</gene>
<feature type="domain" description="CMP/dCMP-type deaminase" evidence="3">
    <location>
        <begin position="1"/>
        <end position="110"/>
    </location>
</feature>
<dbReference type="InterPro" id="IPR016193">
    <property type="entry name" value="Cytidine_deaminase-like"/>
</dbReference>
<dbReference type="SUPFAM" id="SSF53927">
    <property type="entry name" value="Cytidine deaminase-like"/>
    <property type="match status" value="1"/>
</dbReference>
<keyword evidence="5" id="KW-1185">Reference proteome</keyword>
<feature type="compositionally biased region" description="Gly residues" evidence="2">
    <location>
        <begin position="283"/>
        <end position="296"/>
    </location>
</feature>
<dbReference type="Proteomes" id="UP000612899">
    <property type="component" value="Unassembled WGS sequence"/>
</dbReference>
<dbReference type="Pfam" id="PF00383">
    <property type="entry name" value="dCMP_cyt_deam_1"/>
    <property type="match status" value="1"/>
</dbReference>
<dbReference type="GO" id="GO:0072527">
    <property type="term" value="P:pyrimidine-containing compound metabolic process"/>
    <property type="evidence" value="ECO:0007669"/>
    <property type="project" value="UniProtKB-ARBA"/>
</dbReference>
<dbReference type="PROSITE" id="PS51747">
    <property type="entry name" value="CYT_DCMP_DEAMINASES_2"/>
    <property type="match status" value="1"/>
</dbReference>
<dbReference type="PANTHER" id="PTHR11644:SF2">
    <property type="entry name" value="CYTIDINE DEAMINASE"/>
    <property type="match status" value="1"/>
</dbReference>
<protein>
    <recommendedName>
        <fullName evidence="3">CMP/dCMP-type deaminase domain-containing protein</fullName>
    </recommendedName>
</protein>
<comment type="caution">
    <text evidence="4">The sequence shown here is derived from an EMBL/GenBank/DDBJ whole genome shotgun (WGS) entry which is preliminary data.</text>
</comment>
<evidence type="ECO:0000313" key="4">
    <source>
        <dbReference type="EMBL" id="GIH10829.1"/>
    </source>
</evidence>
<reference evidence="4" key="1">
    <citation type="submission" date="2021-01" db="EMBL/GenBank/DDBJ databases">
        <title>Whole genome shotgun sequence of Rhizocola hellebori NBRC 109834.</title>
        <authorList>
            <person name="Komaki H."/>
            <person name="Tamura T."/>
        </authorList>
    </citation>
    <scope>NUCLEOTIDE SEQUENCE</scope>
    <source>
        <strain evidence="4">NBRC 109834</strain>
    </source>
</reference>
<dbReference type="CDD" id="cd01283">
    <property type="entry name" value="cytidine_deaminase"/>
    <property type="match status" value="1"/>
</dbReference>
<sequence length="335" mass="33270">MHRAYAPYSKFPVGAAGLVDDGRVVVGCNVENAAYGVVLCAECGMVSQLHATGGGRLIAMACVDADGEPLLPCGRCRQLLWENGGPAMLVDSKIGPLTMDYLLPHGFGREDLDAIIAPAAHSAFSEPEPDDDWPKRPPSRNVKKMAAEPEPAKARAPKKPTLRDLDAIEPETDAPRSRKQGGRTTPSLATAAVPASATERGAAQAATAAGRRAAKPLSAKAVKGGAAEAGSGRAAKVGAGEATPANAAERGAAKPLSAKAVKGGAAEAVSGRAAKGGAAEAASGGGAERGVGGAGSRGVAAKRGGKAAGLGVAEEDVAAQRQAGAGKARGKGAAR</sequence>
<dbReference type="InterPro" id="IPR050202">
    <property type="entry name" value="Cyt/Deoxycyt_deaminase"/>
</dbReference>
<organism evidence="4 5">
    <name type="scientific">Rhizocola hellebori</name>
    <dbReference type="NCBI Taxonomy" id="1392758"/>
    <lineage>
        <taxon>Bacteria</taxon>
        <taxon>Bacillati</taxon>
        <taxon>Actinomycetota</taxon>
        <taxon>Actinomycetes</taxon>
        <taxon>Micromonosporales</taxon>
        <taxon>Micromonosporaceae</taxon>
        <taxon>Rhizocola</taxon>
    </lineage>
</organism>
<evidence type="ECO:0000256" key="1">
    <source>
        <dbReference type="ARBA" id="ARBA00006576"/>
    </source>
</evidence>
<feature type="region of interest" description="Disordered" evidence="2">
    <location>
        <begin position="121"/>
        <end position="313"/>
    </location>
</feature>
<dbReference type="Gene3D" id="3.40.140.10">
    <property type="entry name" value="Cytidine Deaminase, domain 2"/>
    <property type="match status" value="1"/>
</dbReference>
<dbReference type="GO" id="GO:0004126">
    <property type="term" value="F:cytidine deaminase activity"/>
    <property type="evidence" value="ECO:0007669"/>
    <property type="project" value="TreeGrafter"/>
</dbReference>
<dbReference type="AlphaFoldDB" id="A0A8J3QGT3"/>
<dbReference type="PANTHER" id="PTHR11644">
    <property type="entry name" value="CYTIDINE DEAMINASE"/>
    <property type="match status" value="1"/>
</dbReference>
<name>A0A8J3QGT3_9ACTN</name>
<evidence type="ECO:0000313" key="5">
    <source>
        <dbReference type="Proteomes" id="UP000612899"/>
    </source>
</evidence>
<dbReference type="GO" id="GO:0005829">
    <property type="term" value="C:cytosol"/>
    <property type="evidence" value="ECO:0007669"/>
    <property type="project" value="TreeGrafter"/>
</dbReference>
<evidence type="ECO:0000256" key="2">
    <source>
        <dbReference type="SAM" id="MobiDB-lite"/>
    </source>
</evidence>
<proteinExistence type="inferred from homology"/>
<feature type="compositionally biased region" description="Low complexity" evidence="2">
    <location>
        <begin position="257"/>
        <end position="282"/>
    </location>
</feature>